<proteinExistence type="inferred from homology"/>
<evidence type="ECO:0000259" key="3">
    <source>
        <dbReference type="Pfam" id="PF00857"/>
    </source>
</evidence>
<comment type="similarity">
    <text evidence="1">Belongs to the isochorismatase family.</text>
</comment>
<evidence type="ECO:0000256" key="1">
    <source>
        <dbReference type="ARBA" id="ARBA00006336"/>
    </source>
</evidence>
<dbReference type="GO" id="GO:0016787">
    <property type="term" value="F:hydrolase activity"/>
    <property type="evidence" value="ECO:0007669"/>
    <property type="project" value="UniProtKB-KW"/>
</dbReference>
<dbReference type="AlphaFoldDB" id="A0A4R8TNZ6"/>
<reference evidence="4 5" key="1">
    <citation type="submission" date="2018-11" db="EMBL/GenBank/DDBJ databases">
        <title>Genome sequence and assembly of Colletotrichum sidae.</title>
        <authorList>
            <person name="Gan P."/>
            <person name="Shirasu K."/>
        </authorList>
    </citation>
    <scope>NUCLEOTIDE SEQUENCE [LARGE SCALE GENOMIC DNA]</scope>
    <source>
        <strain evidence="4 5">CBS 518.97</strain>
    </source>
</reference>
<name>A0A4R8TNZ6_9PEZI</name>
<protein>
    <submittedName>
        <fullName evidence="4">Peroxyureidoacrylate/ureidoacrylate amidohydrolase RutB</fullName>
    </submittedName>
</protein>
<comment type="caution">
    <text evidence="4">The sequence shown here is derived from an EMBL/GenBank/DDBJ whole genome shotgun (WGS) entry which is preliminary data.</text>
</comment>
<dbReference type="Gene3D" id="3.40.50.850">
    <property type="entry name" value="Isochorismatase-like"/>
    <property type="match status" value="1"/>
</dbReference>
<dbReference type="InterPro" id="IPR050272">
    <property type="entry name" value="Isochorismatase-like_hydrls"/>
</dbReference>
<accession>A0A4R8TNZ6</accession>
<sequence length="195" mass="21493">MAHSNNGTALLVMDLISNIVSRLDNTKPYLDRVSRAISAARQHHIPVVHVTIAFRPGYPEVPRDNPFWAQIASTDAFVKTDGHKNPGLEFVREAAPVGDEIVINRPRISASYNSDLEVVLRTLGVRNMVVAGVATSGVVLSTVREAMDRDFDVTVVQDLCMDGDEEVHRVLTTKVFNKIGGKVVTADEWIANLYK</sequence>
<dbReference type="Pfam" id="PF00857">
    <property type="entry name" value="Isochorismatase"/>
    <property type="match status" value="1"/>
</dbReference>
<keyword evidence="5" id="KW-1185">Reference proteome</keyword>
<evidence type="ECO:0000313" key="5">
    <source>
        <dbReference type="Proteomes" id="UP000295604"/>
    </source>
</evidence>
<feature type="domain" description="Isochorismatase-like" evidence="3">
    <location>
        <begin position="8"/>
        <end position="187"/>
    </location>
</feature>
<keyword evidence="2 4" id="KW-0378">Hydrolase</keyword>
<dbReference type="EMBL" id="QAPF01000030">
    <property type="protein sequence ID" value="TEA20588.1"/>
    <property type="molecule type" value="Genomic_DNA"/>
</dbReference>
<dbReference type="InterPro" id="IPR000868">
    <property type="entry name" value="Isochorismatase-like_dom"/>
</dbReference>
<dbReference type="Proteomes" id="UP000295604">
    <property type="component" value="Unassembled WGS sequence"/>
</dbReference>
<dbReference type="PANTHER" id="PTHR43540">
    <property type="entry name" value="PEROXYUREIDOACRYLATE/UREIDOACRYLATE AMIDOHYDROLASE-RELATED"/>
    <property type="match status" value="1"/>
</dbReference>
<gene>
    <name evidence="4" type="primary">rutB-0</name>
    <name evidence="4" type="ORF">C8034_v008567</name>
</gene>
<dbReference type="InterPro" id="IPR036380">
    <property type="entry name" value="Isochorismatase-like_sf"/>
</dbReference>
<evidence type="ECO:0000256" key="2">
    <source>
        <dbReference type="ARBA" id="ARBA00022801"/>
    </source>
</evidence>
<dbReference type="PANTHER" id="PTHR43540:SF1">
    <property type="entry name" value="ISOCHORISMATASE HYDROLASE"/>
    <property type="match status" value="1"/>
</dbReference>
<organism evidence="4 5">
    <name type="scientific">Colletotrichum sidae</name>
    <dbReference type="NCBI Taxonomy" id="1347389"/>
    <lineage>
        <taxon>Eukaryota</taxon>
        <taxon>Fungi</taxon>
        <taxon>Dikarya</taxon>
        <taxon>Ascomycota</taxon>
        <taxon>Pezizomycotina</taxon>
        <taxon>Sordariomycetes</taxon>
        <taxon>Hypocreomycetidae</taxon>
        <taxon>Glomerellales</taxon>
        <taxon>Glomerellaceae</taxon>
        <taxon>Colletotrichum</taxon>
        <taxon>Colletotrichum orbiculare species complex</taxon>
    </lineage>
</organism>
<dbReference type="SUPFAM" id="SSF52499">
    <property type="entry name" value="Isochorismatase-like hydrolases"/>
    <property type="match status" value="1"/>
</dbReference>
<dbReference type="CDD" id="cd00431">
    <property type="entry name" value="cysteine_hydrolases"/>
    <property type="match status" value="1"/>
</dbReference>
<evidence type="ECO:0000313" key="4">
    <source>
        <dbReference type="EMBL" id="TEA20588.1"/>
    </source>
</evidence>